<dbReference type="HAMAP" id="MF_01883">
    <property type="entry name" value="MdcB"/>
    <property type="match status" value="1"/>
</dbReference>
<dbReference type="Proteomes" id="UP000295509">
    <property type="component" value="Unassembled WGS sequence"/>
</dbReference>
<protein>
    <recommendedName>
        <fullName evidence="5">Probable 2-(5''-triphosphoribosyl)-3'-dephosphocoenzyme-A synthase</fullName>
        <shortName evidence="5">2-(5''-triphosphoribosyl)-3'-dephospho-CoA synthase</shortName>
        <ecNumber evidence="5">2.4.2.52</ecNumber>
    </recommendedName>
</protein>
<dbReference type="InterPro" id="IPR002736">
    <property type="entry name" value="CitG"/>
</dbReference>
<dbReference type="Pfam" id="PF01874">
    <property type="entry name" value="CitG"/>
    <property type="match status" value="1"/>
</dbReference>
<keyword evidence="2 5" id="KW-0808">Transferase</keyword>
<comment type="caution">
    <text evidence="6">The sequence shown here is derived from an EMBL/GenBank/DDBJ whole genome shotgun (WGS) entry which is preliminary data.</text>
</comment>
<evidence type="ECO:0000256" key="5">
    <source>
        <dbReference type="HAMAP-Rule" id="MF_01883"/>
    </source>
</evidence>
<dbReference type="InterPro" id="IPR017555">
    <property type="entry name" value="TriPribosyl-deP-CoA_syn"/>
</dbReference>
<evidence type="ECO:0000256" key="3">
    <source>
        <dbReference type="ARBA" id="ARBA00022741"/>
    </source>
</evidence>
<sequence>MNPLADCVVRPRSRARSMPRHHASHVAEAAVSCLLAEVTTWPKPGLVSHIDSGSHADMNAQTLRDSAHALQPFFAELADAGAANAGMLELRRIGLRAEREMLIATGGVNTHRGAIFGLGLLCAAAGLRAAHRGYKQETLGEIVARHWGMEILTGTRPAVSHGAAAERRYGAGGARVEAALGFPGIYHVALPALRLAYHARAKESDAARVHACFALIAKLEDTNLLYRGGLEGLRYAQQEAQAFLASGSIWQPGWRHTAQAIHSRFVARNLSPGGAADLLAMSLFVDAWDARSTR</sequence>
<evidence type="ECO:0000256" key="1">
    <source>
        <dbReference type="ARBA" id="ARBA00001210"/>
    </source>
</evidence>
<dbReference type="Gene3D" id="1.10.4200.10">
    <property type="entry name" value="Triphosphoribosyl-dephospho-CoA protein"/>
    <property type="match status" value="2"/>
</dbReference>
<gene>
    <name evidence="5" type="primary">mdcB</name>
    <name evidence="6" type="ORF">BX592_101203</name>
</gene>
<evidence type="ECO:0000256" key="4">
    <source>
        <dbReference type="ARBA" id="ARBA00022840"/>
    </source>
</evidence>
<organism evidence="6 7">
    <name type="scientific">Paraburkholderia rhizosphaerae</name>
    <dbReference type="NCBI Taxonomy" id="480658"/>
    <lineage>
        <taxon>Bacteria</taxon>
        <taxon>Pseudomonadati</taxon>
        <taxon>Pseudomonadota</taxon>
        <taxon>Betaproteobacteria</taxon>
        <taxon>Burkholderiales</taxon>
        <taxon>Burkholderiaceae</taxon>
        <taxon>Paraburkholderia</taxon>
    </lineage>
</organism>
<evidence type="ECO:0000313" key="7">
    <source>
        <dbReference type="Proteomes" id="UP000295509"/>
    </source>
</evidence>
<proteinExistence type="inferred from homology"/>
<keyword evidence="7" id="KW-1185">Reference proteome</keyword>
<dbReference type="NCBIfam" id="TIGR03132">
    <property type="entry name" value="malonate_mdcB"/>
    <property type="match status" value="1"/>
</dbReference>
<dbReference type="PANTHER" id="PTHR30201">
    <property type="entry name" value="TRIPHOSPHORIBOSYL-DEPHOSPHO-COA SYNTHASE"/>
    <property type="match status" value="1"/>
</dbReference>
<keyword evidence="4 5" id="KW-0067">ATP-binding</keyword>
<dbReference type="GO" id="GO:0051191">
    <property type="term" value="P:prosthetic group biosynthetic process"/>
    <property type="evidence" value="ECO:0007669"/>
    <property type="project" value="TreeGrafter"/>
</dbReference>
<dbReference type="EC" id="2.4.2.52" evidence="5"/>
<comment type="function">
    <text evidence="5">Involved in the formation of 2-(5''-phosphoribosyl)-3'-dephosphocoenzyme-A, the prosthetic group of the acyl-carrier protein of the malonate decarboxylase.</text>
</comment>
<reference evidence="6 7" key="1">
    <citation type="submission" date="2019-03" db="EMBL/GenBank/DDBJ databases">
        <title>Genomic Encyclopedia of Type Strains, Phase III (KMG-III): the genomes of soil and plant-associated and newly described type strains.</title>
        <authorList>
            <person name="Whitman W."/>
        </authorList>
    </citation>
    <scope>NUCLEOTIDE SEQUENCE [LARGE SCALE GENOMIC DNA]</scope>
    <source>
        <strain evidence="6 7">LMG 29544</strain>
    </source>
</reference>
<name>A0A4V3HFR9_9BURK</name>
<keyword evidence="3 5" id="KW-0547">Nucleotide-binding</keyword>
<dbReference type="AlphaFoldDB" id="A0A4V3HFR9"/>
<dbReference type="PANTHER" id="PTHR30201:SF2">
    <property type="entry name" value="2-(5''-TRIPHOSPHORIBOSYL)-3'-DEPHOSPHOCOENZYME-A SYNTHASE"/>
    <property type="match status" value="1"/>
</dbReference>
<comment type="similarity">
    <text evidence="5">Belongs to the CitG/MdcB family.</text>
</comment>
<dbReference type="GO" id="GO:0046917">
    <property type="term" value="F:triphosphoribosyl-dephospho-CoA synthase activity"/>
    <property type="evidence" value="ECO:0007669"/>
    <property type="project" value="UniProtKB-UniRule"/>
</dbReference>
<accession>A0A4V3HFR9</accession>
<comment type="catalytic activity">
    <reaction evidence="1 5">
        <text>3'-dephospho-CoA + ATP = 2'-(5''-triphospho-alpha-D-ribosyl)-3'-dephospho-CoA + adenine</text>
        <dbReference type="Rhea" id="RHEA:15117"/>
        <dbReference type="ChEBI" id="CHEBI:16708"/>
        <dbReference type="ChEBI" id="CHEBI:30616"/>
        <dbReference type="ChEBI" id="CHEBI:57328"/>
        <dbReference type="ChEBI" id="CHEBI:61378"/>
        <dbReference type="EC" id="2.4.2.52"/>
    </reaction>
</comment>
<dbReference type="EMBL" id="SORE01000001">
    <property type="protein sequence ID" value="TDY54747.1"/>
    <property type="molecule type" value="Genomic_DNA"/>
</dbReference>
<evidence type="ECO:0000256" key="2">
    <source>
        <dbReference type="ARBA" id="ARBA00022679"/>
    </source>
</evidence>
<evidence type="ECO:0000313" key="6">
    <source>
        <dbReference type="EMBL" id="TDY54747.1"/>
    </source>
</evidence>
<dbReference type="GO" id="GO:0005524">
    <property type="term" value="F:ATP binding"/>
    <property type="evidence" value="ECO:0007669"/>
    <property type="project" value="UniProtKB-KW"/>
</dbReference>